<sequence>MLPPNLDEDDSLQGIALWHFLFVQRCQERNMVYIRAGREVFKLPDRWEPWKDERIPAARFVELFRMSLADFNWFSWDDLQQDPLGLGKPLTVEAPSCRWS</sequence>
<dbReference type="AlphaFoldDB" id="A0A5B0M0A1"/>
<dbReference type="EMBL" id="VSWC01000183">
    <property type="protein sequence ID" value="KAA1069603.1"/>
    <property type="molecule type" value="Genomic_DNA"/>
</dbReference>
<proteinExistence type="predicted"/>
<gene>
    <name evidence="1" type="ORF">PGT21_029162</name>
</gene>
<protein>
    <submittedName>
        <fullName evidence="1">Uncharacterized protein</fullName>
    </submittedName>
</protein>
<evidence type="ECO:0000313" key="2">
    <source>
        <dbReference type="Proteomes" id="UP000324748"/>
    </source>
</evidence>
<comment type="caution">
    <text evidence="1">The sequence shown here is derived from an EMBL/GenBank/DDBJ whole genome shotgun (WGS) entry which is preliminary data.</text>
</comment>
<name>A0A5B0M0A1_PUCGR</name>
<keyword evidence="2" id="KW-1185">Reference proteome</keyword>
<organism evidence="1 2">
    <name type="scientific">Puccinia graminis f. sp. tritici</name>
    <dbReference type="NCBI Taxonomy" id="56615"/>
    <lineage>
        <taxon>Eukaryota</taxon>
        <taxon>Fungi</taxon>
        <taxon>Dikarya</taxon>
        <taxon>Basidiomycota</taxon>
        <taxon>Pucciniomycotina</taxon>
        <taxon>Pucciniomycetes</taxon>
        <taxon>Pucciniales</taxon>
        <taxon>Pucciniaceae</taxon>
        <taxon>Puccinia</taxon>
    </lineage>
</organism>
<reference evidence="1 2" key="1">
    <citation type="submission" date="2019-05" db="EMBL/GenBank/DDBJ databases">
        <title>Emergence of the Ug99 lineage of the wheat stem rust pathogen through somatic hybridization.</title>
        <authorList>
            <person name="Li F."/>
            <person name="Upadhyaya N.M."/>
            <person name="Sperschneider J."/>
            <person name="Matny O."/>
            <person name="Nguyen-Phuc H."/>
            <person name="Mago R."/>
            <person name="Raley C."/>
            <person name="Miller M.E."/>
            <person name="Silverstein K.A.T."/>
            <person name="Henningsen E."/>
            <person name="Hirsch C.D."/>
            <person name="Visser B."/>
            <person name="Pretorius Z.A."/>
            <person name="Steffenson B.J."/>
            <person name="Schwessinger B."/>
            <person name="Dodds P.N."/>
            <person name="Figueroa M."/>
        </authorList>
    </citation>
    <scope>NUCLEOTIDE SEQUENCE [LARGE SCALE GENOMIC DNA]</scope>
    <source>
        <strain evidence="1">21-0</strain>
    </source>
</reference>
<dbReference type="Proteomes" id="UP000324748">
    <property type="component" value="Unassembled WGS sequence"/>
</dbReference>
<accession>A0A5B0M0A1</accession>
<evidence type="ECO:0000313" key="1">
    <source>
        <dbReference type="EMBL" id="KAA1069603.1"/>
    </source>
</evidence>
<dbReference type="OrthoDB" id="2509956at2759"/>